<dbReference type="Gene3D" id="3.90.50.10">
    <property type="entry name" value="Photosynthetic Reaction Center, subunit H, domain 2"/>
    <property type="match status" value="1"/>
</dbReference>
<dbReference type="GO" id="GO:0030077">
    <property type="term" value="C:plasma membrane light-harvesting complex"/>
    <property type="evidence" value="ECO:0007669"/>
    <property type="project" value="InterPro"/>
</dbReference>
<evidence type="ECO:0000256" key="1">
    <source>
        <dbReference type="SAM" id="MobiDB-lite"/>
    </source>
</evidence>
<dbReference type="Proteomes" id="UP000253790">
    <property type="component" value="Chromosome"/>
</dbReference>
<accession>A0A345NL71</accession>
<dbReference type="GO" id="GO:0019684">
    <property type="term" value="P:photosynthesis, light reaction"/>
    <property type="evidence" value="ECO:0007669"/>
    <property type="project" value="InterPro"/>
</dbReference>
<dbReference type="InterPro" id="IPR027275">
    <property type="entry name" value="PRC-brl_dom"/>
</dbReference>
<reference evidence="3 4" key="1">
    <citation type="submission" date="2018-07" db="EMBL/GenBank/DDBJ databases">
        <title>Complete genome sequencing of Ornithinimicrobium sp. AMA3305.</title>
        <authorList>
            <person name="Bae J.-W."/>
        </authorList>
    </citation>
    <scope>NUCLEOTIDE SEQUENCE [LARGE SCALE GENOMIC DNA]</scope>
    <source>
        <strain evidence="3 4">AMA3305</strain>
    </source>
</reference>
<dbReference type="InterPro" id="IPR014747">
    <property type="entry name" value="Bac_photo_RC_H_C"/>
</dbReference>
<dbReference type="Pfam" id="PF05239">
    <property type="entry name" value="PRC"/>
    <property type="match status" value="1"/>
</dbReference>
<evidence type="ECO:0000259" key="2">
    <source>
        <dbReference type="Pfam" id="PF05239"/>
    </source>
</evidence>
<gene>
    <name evidence="3" type="ORF">DV701_06240</name>
</gene>
<name>A0A345NL71_9MICO</name>
<keyword evidence="4" id="KW-1185">Reference proteome</keyword>
<dbReference type="AlphaFoldDB" id="A0A345NL71"/>
<feature type="compositionally biased region" description="Basic and acidic residues" evidence="1">
    <location>
        <begin position="168"/>
        <end position="185"/>
    </location>
</feature>
<organism evidence="3 4">
    <name type="scientific">Ornithinimicrobium avium</name>
    <dbReference type="NCBI Taxonomy" id="2283195"/>
    <lineage>
        <taxon>Bacteria</taxon>
        <taxon>Bacillati</taxon>
        <taxon>Actinomycetota</taxon>
        <taxon>Actinomycetes</taxon>
        <taxon>Micrococcales</taxon>
        <taxon>Ornithinimicrobiaceae</taxon>
        <taxon>Ornithinimicrobium</taxon>
    </lineage>
</organism>
<evidence type="ECO:0000313" key="3">
    <source>
        <dbReference type="EMBL" id="AXH95779.1"/>
    </source>
</evidence>
<evidence type="ECO:0000313" key="4">
    <source>
        <dbReference type="Proteomes" id="UP000253790"/>
    </source>
</evidence>
<protein>
    <submittedName>
        <fullName evidence="3">PRC-barrel domain containing protein</fullName>
    </submittedName>
</protein>
<dbReference type="OrthoDB" id="3712018at2"/>
<sequence>MRGAARPPARPEGWRSDVDVTQEEIDGLYDLEVRSVDGDRLGPVRQVYLDDRTGRPAWIAVHTGWFGHREHPVPLSGAERTEEGLRVSVSGEEVREAPTVEPDEHLGPELVAELRRYYALEEGEESADAPLGGDGPGVWREEGSDVVGDGTLTPEQAVTGAPLNILRGDPDELAERPVLRRHERP</sequence>
<feature type="domain" description="PRC-barrel" evidence="2">
    <location>
        <begin position="27"/>
        <end position="76"/>
    </location>
</feature>
<feature type="region of interest" description="Disordered" evidence="1">
    <location>
        <begin position="123"/>
        <end position="185"/>
    </location>
</feature>
<dbReference type="EMBL" id="CP031229">
    <property type="protein sequence ID" value="AXH95779.1"/>
    <property type="molecule type" value="Genomic_DNA"/>
</dbReference>
<dbReference type="SUPFAM" id="SSF50346">
    <property type="entry name" value="PRC-barrel domain"/>
    <property type="match status" value="1"/>
</dbReference>
<dbReference type="InterPro" id="IPR011033">
    <property type="entry name" value="PRC_barrel-like_sf"/>
</dbReference>
<dbReference type="KEGG" id="orn:DV701_06240"/>
<proteinExistence type="predicted"/>